<comment type="caution">
    <text evidence="1">The sequence shown here is derived from an EMBL/GenBank/DDBJ whole genome shotgun (WGS) entry which is preliminary data.</text>
</comment>
<proteinExistence type="predicted"/>
<evidence type="ECO:0000313" key="1">
    <source>
        <dbReference type="EMBL" id="PGH34125.1"/>
    </source>
</evidence>
<dbReference type="Proteomes" id="UP000226031">
    <property type="component" value="Unassembled WGS sequence"/>
</dbReference>
<organism evidence="1 2">
    <name type="scientific">[Emmonsia] crescens</name>
    <dbReference type="NCBI Taxonomy" id="73230"/>
    <lineage>
        <taxon>Eukaryota</taxon>
        <taxon>Fungi</taxon>
        <taxon>Dikarya</taxon>
        <taxon>Ascomycota</taxon>
        <taxon>Pezizomycotina</taxon>
        <taxon>Eurotiomycetes</taxon>
        <taxon>Eurotiomycetidae</taxon>
        <taxon>Onygenales</taxon>
        <taxon>Ajellomycetaceae</taxon>
        <taxon>Emergomyces</taxon>
    </lineage>
</organism>
<accession>A0A2B7ZKH1</accession>
<dbReference type="AlphaFoldDB" id="A0A2B7ZKH1"/>
<protein>
    <submittedName>
        <fullName evidence="1">Uncharacterized protein</fullName>
    </submittedName>
</protein>
<dbReference type="EMBL" id="PDND01000047">
    <property type="protein sequence ID" value="PGH34125.1"/>
    <property type="molecule type" value="Genomic_DNA"/>
</dbReference>
<dbReference type="VEuPathDB" id="FungiDB:EMCG_08515"/>
<gene>
    <name evidence="1" type="ORF">GX50_03088</name>
</gene>
<reference evidence="1 2" key="1">
    <citation type="submission" date="2017-10" db="EMBL/GenBank/DDBJ databases">
        <title>Comparative genomics in systemic dimorphic fungi from Ajellomycetaceae.</title>
        <authorList>
            <person name="Munoz J.F."/>
            <person name="Mcewen J.G."/>
            <person name="Clay O.K."/>
            <person name="Cuomo C.A."/>
        </authorList>
    </citation>
    <scope>NUCLEOTIDE SEQUENCE [LARGE SCALE GENOMIC DNA]</scope>
    <source>
        <strain evidence="1 2">UAMH4076</strain>
    </source>
</reference>
<name>A0A2B7ZKH1_9EURO</name>
<sequence>MGNEENDVVELIHRLKGDPYGFKHVADDGIARSYNRDGAVVDYLRLNEKQMMDVARWHPEDEGYLTSHWKSVNGLEVPESQVWSPPHHFQPLVLRQPDLYGDLKIQKMQQSAREPNLLERRYRRCTNLVCRLTAECKIVRCLSCIILGHQSKGRCNGRF</sequence>
<keyword evidence="2" id="KW-1185">Reference proteome</keyword>
<evidence type="ECO:0000313" key="2">
    <source>
        <dbReference type="Proteomes" id="UP000226031"/>
    </source>
</evidence>